<proteinExistence type="predicted"/>
<feature type="region of interest" description="Disordered" evidence="1">
    <location>
        <begin position="389"/>
        <end position="412"/>
    </location>
</feature>
<keyword evidence="4" id="KW-1185">Reference proteome</keyword>
<name>A0AAD4L4Z9_9AGAM</name>
<evidence type="ECO:0000313" key="3">
    <source>
        <dbReference type="EMBL" id="KAH8980468.1"/>
    </source>
</evidence>
<feature type="region of interest" description="Disordered" evidence="1">
    <location>
        <begin position="318"/>
        <end position="341"/>
    </location>
</feature>
<feature type="signal peptide" evidence="2">
    <location>
        <begin position="1"/>
        <end position="16"/>
    </location>
</feature>
<evidence type="ECO:0000256" key="2">
    <source>
        <dbReference type="SAM" id="SignalP"/>
    </source>
</evidence>
<keyword evidence="2" id="KW-0732">Signal</keyword>
<dbReference type="Proteomes" id="UP001201163">
    <property type="component" value="Unassembled WGS sequence"/>
</dbReference>
<dbReference type="EMBL" id="JAKELL010000135">
    <property type="protein sequence ID" value="KAH8980468.1"/>
    <property type="molecule type" value="Genomic_DNA"/>
</dbReference>
<feature type="chain" id="PRO_5041993629" evidence="2">
    <location>
        <begin position="17"/>
        <end position="412"/>
    </location>
</feature>
<dbReference type="AlphaFoldDB" id="A0AAD4L4Z9"/>
<gene>
    <name evidence="3" type="ORF">EDB92DRAFT_270697</name>
</gene>
<feature type="compositionally biased region" description="Polar residues" evidence="1">
    <location>
        <begin position="276"/>
        <end position="287"/>
    </location>
</feature>
<reference evidence="3" key="1">
    <citation type="submission" date="2022-01" db="EMBL/GenBank/DDBJ databases">
        <title>Comparative genomics reveals a dynamic genome evolution in the ectomycorrhizal milk-cap (Lactarius) mushrooms.</title>
        <authorList>
            <consortium name="DOE Joint Genome Institute"/>
            <person name="Lebreton A."/>
            <person name="Tang N."/>
            <person name="Kuo A."/>
            <person name="LaButti K."/>
            <person name="Drula E."/>
            <person name="Barry K."/>
            <person name="Clum A."/>
            <person name="Lipzen A."/>
            <person name="Mousain D."/>
            <person name="Ng V."/>
            <person name="Wang R."/>
            <person name="Wang X."/>
            <person name="Dai Y."/>
            <person name="Henrissat B."/>
            <person name="Grigoriev I.V."/>
            <person name="Guerin-Laguette A."/>
            <person name="Yu F."/>
            <person name="Martin F.M."/>
        </authorList>
    </citation>
    <scope>NUCLEOTIDE SEQUENCE</scope>
    <source>
        <strain evidence="3">QP</strain>
    </source>
</reference>
<sequence>MLLFLLFHSFCSFGAGHPATEGVVGGWQTLPRGAGDQAQDDGCIIHALNTALVPWPCSRDKIMKSSERKVPEHTALTAPPSWHQFSDYRWNFILGPHSLLIGSPCACRTPQISPTFLVTPQSPSSYFWTFSFRSMTIDTVINLRQRAGELAQGLGSLGHFLSAAHELLDIIRHLSSEILLQHSRKIVTLVEISRATLTRAGLKLHLFTSCAPALRNYKTLYFDILRALRERQEVIVNSDDLKDRVNRLLMPLSTWLVIHRKDSSSMVPSSVPVSPNVDTMTSPSTEASKIRAISVNRPSATAHPVPAPEELMPPPTSLPHRFQQSPSTSPRGLPLILQPDPNQRSGVIRMARTRSPRPVPLVEPELMEQPPEQTPASPVVVPRRTQRFGIFCTGPSGSGARRRGLSVPRSGP</sequence>
<evidence type="ECO:0000313" key="4">
    <source>
        <dbReference type="Proteomes" id="UP001201163"/>
    </source>
</evidence>
<feature type="region of interest" description="Disordered" evidence="1">
    <location>
        <begin position="267"/>
        <end position="287"/>
    </location>
</feature>
<accession>A0AAD4L4Z9</accession>
<protein>
    <submittedName>
        <fullName evidence="3">Uncharacterized protein</fullName>
    </submittedName>
</protein>
<organism evidence="3 4">
    <name type="scientific">Lactarius akahatsu</name>
    <dbReference type="NCBI Taxonomy" id="416441"/>
    <lineage>
        <taxon>Eukaryota</taxon>
        <taxon>Fungi</taxon>
        <taxon>Dikarya</taxon>
        <taxon>Basidiomycota</taxon>
        <taxon>Agaricomycotina</taxon>
        <taxon>Agaricomycetes</taxon>
        <taxon>Russulales</taxon>
        <taxon>Russulaceae</taxon>
        <taxon>Lactarius</taxon>
    </lineage>
</organism>
<evidence type="ECO:0000256" key="1">
    <source>
        <dbReference type="SAM" id="MobiDB-lite"/>
    </source>
</evidence>
<comment type="caution">
    <text evidence="3">The sequence shown here is derived from an EMBL/GenBank/DDBJ whole genome shotgun (WGS) entry which is preliminary data.</text>
</comment>